<feature type="domain" description="DUF5110" evidence="5">
    <location>
        <begin position="769"/>
        <end position="810"/>
    </location>
</feature>
<evidence type="ECO:0000256" key="1">
    <source>
        <dbReference type="ARBA" id="ARBA00007806"/>
    </source>
</evidence>
<evidence type="ECO:0000259" key="3">
    <source>
        <dbReference type="Pfam" id="PF01055"/>
    </source>
</evidence>
<dbReference type="Gene3D" id="2.60.40.1180">
    <property type="entry name" value="Golgi alpha-mannosidase II"/>
    <property type="match status" value="2"/>
</dbReference>
<sequence>MNGNLFYAWDDVMNLQDGIGRMFGVGYCMMKKLFSVGLCALLLGVSLKGTAVAQDAPLVLQRNGRTISLEPYAPNILRVTLSVDRAAAVSPPGYGFLARPSAKGWTHTRDAAGDDVFRSAKMIVRVVPGDLAPDELPQRMPLDALNQQLREKYFGGWNDRTTFNDALRITNAEGKTLLRMRTWTMAPEQPEVAQAEAGAKGFRVAATFDSPANEHYYGLGQQQKGWLDLRDHEIRCWHDYSALGGENVCVPFMVSSLGYGLIWDNPSKTTVQLGFNSQNAWSSQVGNRVSYFVIAGNSADEIYEGYRLLTGVTHLLPRSTYGYIQSKAIYATQAQILAVADEYRRKNLPLGVLVVDFLNMTRQGNLDLDPKRWPDPAAMNRRLHAMGVDTLLSVWPHFSKGSLFYDMLARKGWLVHTRNGVPDPGGFKAVIGPNIDTTNPDAANWFWREIRDRYIKRYGFDDVWLDETEPDIDPANDVFWIGSGTRYYNVYPLFHTASVYEGFRRDFGTSRRLMILARAAYLGAQRNGTVFWSSDIFATWDMLKRSIPAGLNFAASGMPYWDTDIAGFFSPLIPADYHAAHKPLIDGSDARDTIGNYEDYPELFVRWFEWGVFQPVMRAHGERKHNEIWSYGKQAEPILAKYLRLRYQLLPYTYSAAYRSYQTGAPYMRALFMDFPNDPKVADIPDEYMYGPAFLVAPVTTQGATHRAVYLPAGCDWYNYWTNQRLHGGQTVEVDAPIDTLPLFVKAGSIVPMGPDDGSAGQTQRIVSVKVYPGADGSFTLFRDDGKSYGYEQGKYSLTRLTWDDAAHQLKHQGAPAWSGPDSAVVSVINGSGNMDRADGFAGGPIKGRPAHGCNRCLMGRAADDAPVTHHP</sequence>
<feature type="domain" description="Glycosyl hydrolase family 31 C-terminal" evidence="6">
    <location>
        <begin position="664"/>
        <end position="751"/>
    </location>
</feature>
<feature type="domain" description="Glycoside hydrolase family 31 N-terminal" evidence="4">
    <location>
        <begin position="162"/>
        <end position="271"/>
    </location>
</feature>
<dbReference type="CDD" id="cd14752">
    <property type="entry name" value="GH31_N"/>
    <property type="match status" value="1"/>
</dbReference>
<keyword evidence="8" id="KW-1185">Reference proteome</keyword>
<dbReference type="Pfam" id="PF17137">
    <property type="entry name" value="DUF5110"/>
    <property type="match status" value="1"/>
</dbReference>
<dbReference type="Gene3D" id="2.60.40.1760">
    <property type="entry name" value="glycosyl hydrolase (family 31)"/>
    <property type="match status" value="1"/>
</dbReference>
<evidence type="ECO:0000313" key="7">
    <source>
        <dbReference type="EMBL" id="MEY2181571.1"/>
    </source>
</evidence>
<protein>
    <submittedName>
        <fullName evidence="7">TIM-barrel domain-containing protein</fullName>
    </submittedName>
</protein>
<evidence type="ECO:0000259" key="5">
    <source>
        <dbReference type="Pfam" id="PF17137"/>
    </source>
</evidence>
<proteinExistence type="inferred from homology"/>
<dbReference type="InterPro" id="IPR013780">
    <property type="entry name" value="Glyco_hydro_b"/>
</dbReference>
<feature type="domain" description="Glycoside hydrolase family 31 TIM barrel" evidence="3">
    <location>
        <begin position="314"/>
        <end position="656"/>
    </location>
</feature>
<dbReference type="InterPro" id="IPR051816">
    <property type="entry name" value="Glycosyl_Hydrolase_31"/>
</dbReference>
<gene>
    <name evidence="7" type="ORF">AB7878_04005</name>
</gene>
<dbReference type="CDD" id="cd06591">
    <property type="entry name" value="GH31_xylosidase_XylS"/>
    <property type="match status" value="1"/>
</dbReference>
<dbReference type="InterPro" id="IPR033403">
    <property type="entry name" value="DUF5110"/>
</dbReference>
<dbReference type="Gene3D" id="3.20.20.80">
    <property type="entry name" value="Glycosidases"/>
    <property type="match status" value="1"/>
</dbReference>
<dbReference type="Pfam" id="PF13802">
    <property type="entry name" value="Gal_mutarotas_2"/>
    <property type="match status" value="1"/>
</dbReference>
<dbReference type="SUPFAM" id="SSF51011">
    <property type="entry name" value="Glycosyl hydrolase domain"/>
    <property type="match status" value="1"/>
</dbReference>
<evidence type="ECO:0000256" key="2">
    <source>
        <dbReference type="RuleBase" id="RU361185"/>
    </source>
</evidence>
<dbReference type="Pfam" id="PF21365">
    <property type="entry name" value="Glyco_hydro_31_3rd"/>
    <property type="match status" value="1"/>
</dbReference>
<dbReference type="InterPro" id="IPR011013">
    <property type="entry name" value="Gal_mutarotase_sf_dom"/>
</dbReference>
<evidence type="ECO:0000259" key="4">
    <source>
        <dbReference type="Pfam" id="PF13802"/>
    </source>
</evidence>
<organism evidence="7 8">
    <name type="scientific">Rhodanobacter humi</name>
    <dbReference type="NCBI Taxonomy" id="1888173"/>
    <lineage>
        <taxon>Bacteria</taxon>
        <taxon>Pseudomonadati</taxon>
        <taxon>Pseudomonadota</taxon>
        <taxon>Gammaproteobacteria</taxon>
        <taxon>Lysobacterales</taxon>
        <taxon>Rhodanobacteraceae</taxon>
        <taxon>Rhodanobacter</taxon>
    </lineage>
</organism>
<dbReference type="SUPFAM" id="SSF74650">
    <property type="entry name" value="Galactose mutarotase-like"/>
    <property type="match status" value="1"/>
</dbReference>
<keyword evidence="2" id="KW-0326">Glycosidase</keyword>
<dbReference type="InterPro" id="IPR017853">
    <property type="entry name" value="GH"/>
</dbReference>
<dbReference type="SUPFAM" id="SSF51445">
    <property type="entry name" value="(Trans)glycosidases"/>
    <property type="match status" value="1"/>
</dbReference>
<comment type="caution">
    <text evidence="7">The sequence shown here is derived from an EMBL/GenBank/DDBJ whole genome shotgun (WGS) entry which is preliminary data.</text>
</comment>
<keyword evidence="2" id="KW-0378">Hydrolase</keyword>
<comment type="similarity">
    <text evidence="1 2">Belongs to the glycosyl hydrolase 31 family.</text>
</comment>
<dbReference type="PANTHER" id="PTHR43863:SF2">
    <property type="entry name" value="MALTASE-GLUCOAMYLASE"/>
    <property type="match status" value="1"/>
</dbReference>
<dbReference type="Proteomes" id="UP001562159">
    <property type="component" value="Unassembled WGS sequence"/>
</dbReference>
<dbReference type="InterPro" id="IPR025887">
    <property type="entry name" value="Glyco_hydro_31_N_dom"/>
</dbReference>
<dbReference type="Pfam" id="PF01055">
    <property type="entry name" value="Glyco_hydro_31_2nd"/>
    <property type="match status" value="1"/>
</dbReference>
<evidence type="ECO:0000259" key="6">
    <source>
        <dbReference type="Pfam" id="PF21365"/>
    </source>
</evidence>
<evidence type="ECO:0000313" key="8">
    <source>
        <dbReference type="Proteomes" id="UP001562159"/>
    </source>
</evidence>
<name>A0ABV4AN59_9GAMM</name>
<dbReference type="InterPro" id="IPR048395">
    <property type="entry name" value="Glyco_hydro_31_C"/>
</dbReference>
<dbReference type="EMBL" id="JBGBPY010000001">
    <property type="protein sequence ID" value="MEY2181571.1"/>
    <property type="molecule type" value="Genomic_DNA"/>
</dbReference>
<dbReference type="InterPro" id="IPR000322">
    <property type="entry name" value="Glyco_hydro_31_TIM"/>
</dbReference>
<reference evidence="7 8" key="1">
    <citation type="submission" date="2024-07" db="EMBL/GenBank/DDBJ databases">
        <title>Molecular mechanisms and environmental adaptations of flagellar loss and biofilm growth of Rhodanobacter under environmental stress.</title>
        <authorList>
            <person name="Chen M."/>
        </authorList>
    </citation>
    <scope>NUCLEOTIDE SEQUENCE [LARGE SCALE GENOMIC DNA]</scope>
    <source>
        <strain evidence="7 8">RS22</strain>
    </source>
</reference>
<dbReference type="PANTHER" id="PTHR43863">
    <property type="entry name" value="HYDROLASE, PUTATIVE (AFU_ORTHOLOGUE AFUA_1G03140)-RELATED"/>
    <property type="match status" value="1"/>
</dbReference>
<accession>A0ABV4AN59</accession>